<dbReference type="Proteomes" id="UP001164929">
    <property type="component" value="Chromosome 19"/>
</dbReference>
<proteinExistence type="predicted"/>
<name>A0AAD6PRG4_9ROSI</name>
<dbReference type="EMBL" id="JAQIZT010000019">
    <property type="protein sequence ID" value="KAJ6953006.1"/>
    <property type="molecule type" value="Genomic_DNA"/>
</dbReference>
<protein>
    <submittedName>
        <fullName evidence="1">Uncharacterized protein</fullName>
    </submittedName>
</protein>
<evidence type="ECO:0000313" key="2">
    <source>
        <dbReference type="Proteomes" id="UP001164929"/>
    </source>
</evidence>
<dbReference type="AlphaFoldDB" id="A0AAD6PRG4"/>
<sequence>MATPTNNRIQRCPITINKPPSLLHHLTHRGLKVLITSISSIGLLKELKMRSLLQCCVA</sequence>
<keyword evidence="2" id="KW-1185">Reference proteome</keyword>
<organism evidence="1 2">
    <name type="scientific">Populus alba x Populus x berolinensis</name>
    <dbReference type="NCBI Taxonomy" id="444605"/>
    <lineage>
        <taxon>Eukaryota</taxon>
        <taxon>Viridiplantae</taxon>
        <taxon>Streptophyta</taxon>
        <taxon>Embryophyta</taxon>
        <taxon>Tracheophyta</taxon>
        <taxon>Spermatophyta</taxon>
        <taxon>Magnoliopsida</taxon>
        <taxon>eudicotyledons</taxon>
        <taxon>Gunneridae</taxon>
        <taxon>Pentapetalae</taxon>
        <taxon>rosids</taxon>
        <taxon>fabids</taxon>
        <taxon>Malpighiales</taxon>
        <taxon>Salicaceae</taxon>
        <taxon>Saliceae</taxon>
        <taxon>Populus</taxon>
    </lineage>
</organism>
<gene>
    <name evidence="1" type="ORF">NC653_041981</name>
</gene>
<comment type="caution">
    <text evidence="1">The sequence shown here is derived from an EMBL/GenBank/DDBJ whole genome shotgun (WGS) entry which is preliminary data.</text>
</comment>
<evidence type="ECO:0000313" key="1">
    <source>
        <dbReference type="EMBL" id="KAJ6953006.1"/>
    </source>
</evidence>
<accession>A0AAD6PRG4</accession>
<reference evidence="1" key="1">
    <citation type="journal article" date="2023" name="Mol. Ecol. Resour.">
        <title>Chromosome-level genome assembly of a triploid poplar Populus alba 'Berolinensis'.</title>
        <authorList>
            <person name="Chen S."/>
            <person name="Yu Y."/>
            <person name="Wang X."/>
            <person name="Wang S."/>
            <person name="Zhang T."/>
            <person name="Zhou Y."/>
            <person name="He R."/>
            <person name="Meng N."/>
            <person name="Wang Y."/>
            <person name="Liu W."/>
            <person name="Liu Z."/>
            <person name="Liu J."/>
            <person name="Guo Q."/>
            <person name="Huang H."/>
            <person name="Sederoff R.R."/>
            <person name="Wang G."/>
            <person name="Qu G."/>
            <person name="Chen S."/>
        </authorList>
    </citation>
    <scope>NUCLEOTIDE SEQUENCE</scope>
    <source>
        <strain evidence="1">SC-2020</strain>
    </source>
</reference>